<evidence type="ECO:0000256" key="3">
    <source>
        <dbReference type="ARBA" id="ARBA00022448"/>
    </source>
</evidence>
<feature type="transmembrane region" description="Helical" evidence="20">
    <location>
        <begin position="247"/>
        <end position="267"/>
    </location>
</feature>
<feature type="transmembrane region" description="Helical" evidence="20">
    <location>
        <begin position="124"/>
        <end position="144"/>
    </location>
</feature>
<comment type="similarity">
    <text evidence="2">Belongs to the amino acid-polyamine-organocation (APC) superfamily.</text>
</comment>
<keyword evidence="7 20" id="KW-1133">Transmembrane helix</keyword>
<evidence type="ECO:0000256" key="16">
    <source>
        <dbReference type="ARBA" id="ARBA00079910"/>
    </source>
</evidence>
<dbReference type="GO" id="GO:0015179">
    <property type="term" value="F:L-amino acid transmembrane transporter activity"/>
    <property type="evidence" value="ECO:0007669"/>
    <property type="project" value="TreeGrafter"/>
</dbReference>
<keyword evidence="6 20" id="KW-0812">Transmembrane</keyword>
<dbReference type="PANTHER" id="PTHR11785">
    <property type="entry name" value="AMINO ACID TRANSPORTER"/>
    <property type="match status" value="1"/>
</dbReference>
<comment type="catalytic activity">
    <reaction evidence="11">
        <text>L-cystine(out) + L-arginine(in) = L-cystine(in) + L-arginine(out)</text>
        <dbReference type="Rhea" id="RHEA:71075"/>
        <dbReference type="ChEBI" id="CHEBI:32682"/>
        <dbReference type="ChEBI" id="CHEBI:35491"/>
    </reaction>
    <physiologicalReaction direction="left-to-right" evidence="11">
        <dbReference type="Rhea" id="RHEA:71076"/>
    </physiologicalReaction>
</comment>
<evidence type="ECO:0000256" key="19">
    <source>
        <dbReference type="SAM" id="MobiDB-lite"/>
    </source>
</evidence>
<evidence type="ECO:0000256" key="14">
    <source>
        <dbReference type="ARBA" id="ARBA00052732"/>
    </source>
</evidence>
<proteinExistence type="inferred from homology"/>
<gene>
    <name evidence="21" type="ORF">P5673_025633</name>
</gene>
<feature type="transmembrane region" description="Helical" evidence="20">
    <location>
        <begin position="336"/>
        <end position="359"/>
    </location>
</feature>
<sequence length="568" mass="61213">MENDSEETNNSLGGNGPVLRKQKGETEDDTPKKLGNAENSKPEFVGLERKLGLFSGISLIVGTMIGSGIFASPRYVMENSGSHMLGGNGPVLSKENGKAEDNTPEKLGNAENSKSGFVGLERKLGLVSGICLIIGTMIGSGIFASPRFVMENSGSVGLTLIVWSLCGVLAMFGALSYAELGTMIPLSGAEYAYLLHAFGPLPAFLFSWTAVIVLKPSLVAIICLAFGAYVIEPIFPGCGDRADLQPIVKLLAAIAIGIILFVNCASVKWASRMQNVFTIFKMVAIVMLIITGVVRLGQGFTESFGNSFSGTTNRIGVIGFAFYNGLWAYDGWDLPLSIMIGIPLVSVCYVLVNIAYLTVLSPAEILTSSAVAVTLADRLYGVMALVIPIFVASSTFGAANGSAFSGGRLVFAAAREGHMPKFLAMVHTKRHTPLPAMLFTSIIAWIMLLPDSSSFETLINYFSFAAWVFYGVTVSALIWLRYQKPLVERPYRVSHVVRQPIERLLTVPILIPLIVVLASIYLVIAPFYEAPLESLYCVVFILAAKGTYQLQKVFHVAFPESETEMISS</sequence>
<feature type="transmembrane region" description="Helical" evidence="20">
    <location>
        <begin position="279"/>
        <end position="300"/>
    </location>
</feature>
<keyword evidence="8 20" id="KW-0472">Membrane</keyword>
<evidence type="ECO:0000256" key="12">
    <source>
        <dbReference type="ARBA" id="ARBA00051835"/>
    </source>
</evidence>
<feature type="transmembrane region" description="Helical" evidence="20">
    <location>
        <begin position="51"/>
        <end position="71"/>
    </location>
</feature>
<evidence type="ECO:0000256" key="13">
    <source>
        <dbReference type="ARBA" id="ARBA00052179"/>
    </source>
</evidence>
<dbReference type="PIRSF" id="PIRSF006060">
    <property type="entry name" value="AA_transporter"/>
    <property type="match status" value="1"/>
</dbReference>
<keyword evidence="4" id="KW-1003">Cell membrane</keyword>
<feature type="compositionally biased region" description="Basic and acidic residues" evidence="19">
    <location>
        <begin position="95"/>
        <end position="104"/>
    </location>
</feature>
<keyword evidence="22" id="KW-1185">Reference proteome</keyword>
<dbReference type="EMBL" id="JARQWQ010000080">
    <property type="protein sequence ID" value="KAK2553175.1"/>
    <property type="molecule type" value="Genomic_DNA"/>
</dbReference>
<feature type="transmembrane region" description="Helical" evidence="20">
    <location>
        <begin position="503"/>
        <end position="524"/>
    </location>
</feature>
<feature type="transmembrane region" description="Helical" evidence="20">
    <location>
        <begin position="218"/>
        <end position="235"/>
    </location>
</feature>
<evidence type="ECO:0000256" key="4">
    <source>
        <dbReference type="ARBA" id="ARBA00022475"/>
    </source>
</evidence>
<dbReference type="InterPro" id="IPR002293">
    <property type="entry name" value="AA/rel_permease1"/>
</dbReference>
<feature type="transmembrane region" description="Helical" evidence="20">
    <location>
        <begin position="190"/>
        <end position="211"/>
    </location>
</feature>
<evidence type="ECO:0000256" key="17">
    <source>
        <dbReference type="ARBA" id="ARBA00083296"/>
    </source>
</evidence>
<comment type="caution">
    <text evidence="21">The sequence shown here is derived from an EMBL/GenBank/DDBJ whole genome shotgun (WGS) entry which is preliminary data.</text>
</comment>
<feature type="transmembrane region" description="Helical" evidence="20">
    <location>
        <begin position="312"/>
        <end position="329"/>
    </location>
</feature>
<feature type="region of interest" description="Disordered" evidence="19">
    <location>
        <begin position="1"/>
        <end position="41"/>
    </location>
</feature>
<dbReference type="Proteomes" id="UP001249851">
    <property type="component" value="Unassembled WGS sequence"/>
</dbReference>
<feature type="transmembrane region" description="Helical" evidence="20">
    <location>
        <begin position="379"/>
        <end position="411"/>
    </location>
</feature>
<keyword evidence="5" id="KW-0597">Phosphoprotein</keyword>
<feature type="compositionally biased region" description="Basic and acidic residues" evidence="19">
    <location>
        <begin position="22"/>
        <end position="32"/>
    </location>
</feature>
<dbReference type="Gene3D" id="1.20.1740.10">
    <property type="entry name" value="Amino acid/polyamine transporter I"/>
    <property type="match status" value="2"/>
</dbReference>
<evidence type="ECO:0000256" key="1">
    <source>
        <dbReference type="ARBA" id="ARBA00004424"/>
    </source>
</evidence>
<organism evidence="21 22">
    <name type="scientific">Acropora cervicornis</name>
    <name type="common">Staghorn coral</name>
    <dbReference type="NCBI Taxonomy" id="6130"/>
    <lineage>
        <taxon>Eukaryota</taxon>
        <taxon>Metazoa</taxon>
        <taxon>Cnidaria</taxon>
        <taxon>Anthozoa</taxon>
        <taxon>Hexacorallia</taxon>
        <taxon>Scleractinia</taxon>
        <taxon>Astrocoeniina</taxon>
        <taxon>Acroporidae</taxon>
        <taxon>Acropora</taxon>
    </lineage>
</organism>
<evidence type="ECO:0000313" key="22">
    <source>
        <dbReference type="Proteomes" id="UP001249851"/>
    </source>
</evidence>
<evidence type="ECO:0000256" key="8">
    <source>
        <dbReference type="ARBA" id="ARBA00023136"/>
    </source>
</evidence>
<comment type="catalytic activity">
    <reaction evidence="13">
        <text>L-cysteine(out) + L-arginine(in) = L-cysteine(in) + L-arginine(out)</text>
        <dbReference type="Rhea" id="RHEA:71071"/>
        <dbReference type="ChEBI" id="CHEBI:32682"/>
        <dbReference type="ChEBI" id="CHEBI:35235"/>
    </reaction>
    <physiologicalReaction direction="left-to-right" evidence="13">
        <dbReference type="Rhea" id="RHEA:71072"/>
    </physiologicalReaction>
</comment>
<dbReference type="InterPro" id="IPR050598">
    <property type="entry name" value="AminoAcid_Transporter"/>
</dbReference>
<evidence type="ECO:0000256" key="11">
    <source>
        <dbReference type="ARBA" id="ARBA00051814"/>
    </source>
</evidence>
<protein>
    <recommendedName>
        <fullName evidence="15">b(0,+)-type amino acid transporter 1</fullName>
    </recommendedName>
    <alternativeName>
        <fullName evidence="16">Glycoprotein-associated amino acid transporter b0,+AT1</fullName>
    </alternativeName>
    <alternativeName>
        <fullName evidence="17">Solute carrier family 7 member 9</fullName>
    </alternativeName>
</protein>
<feature type="transmembrane region" description="Helical" evidence="20">
    <location>
        <begin position="156"/>
        <end position="178"/>
    </location>
</feature>
<comment type="catalytic activity">
    <reaction evidence="14">
        <text>L-leucine(out) + L-arginine(in) = L-leucine(in) + L-arginine(out)</text>
        <dbReference type="Rhea" id="RHEA:71059"/>
        <dbReference type="ChEBI" id="CHEBI:32682"/>
        <dbReference type="ChEBI" id="CHEBI:57427"/>
    </reaction>
    <physiologicalReaction direction="left-to-right" evidence="14">
        <dbReference type="Rhea" id="RHEA:71060"/>
    </physiologicalReaction>
</comment>
<evidence type="ECO:0000256" key="2">
    <source>
        <dbReference type="ARBA" id="ARBA00009523"/>
    </source>
</evidence>
<evidence type="ECO:0000256" key="7">
    <source>
        <dbReference type="ARBA" id="ARBA00022989"/>
    </source>
</evidence>
<evidence type="ECO:0000256" key="15">
    <source>
        <dbReference type="ARBA" id="ARBA00074336"/>
    </source>
</evidence>
<dbReference type="Pfam" id="PF13520">
    <property type="entry name" value="AA_permease_2"/>
    <property type="match status" value="1"/>
</dbReference>
<comment type="catalytic activity">
    <reaction evidence="18">
        <text>L-phenylalanine(out) + L-arginine(in) = L-phenylalanine(in) + L-arginine(out)</text>
        <dbReference type="Rhea" id="RHEA:71067"/>
        <dbReference type="ChEBI" id="CHEBI:32682"/>
        <dbReference type="ChEBI" id="CHEBI:58095"/>
    </reaction>
    <physiologicalReaction direction="left-to-right" evidence="18">
        <dbReference type="Rhea" id="RHEA:71068"/>
    </physiologicalReaction>
</comment>
<comment type="catalytic activity">
    <reaction evidence="10">
        <text>L-lysine(out) + L-arginine(in) = L-lysine(in) + L-arginine(out)</text>
        <dbReference type="Rhea" id="RHEA:70827"/>
        <dbReference type="ChEBI" id="CHEBI:32551"/>
        <dbReference type="ChEBI" id="CHEBI:32682"/>
    </reaction>
    <physiologicalReaction direction="left-to-right" evidence="10">
        <dbReference type="Rhea" id="RHEA:70828"/>
    </physiologicalReaction>
</comment>
<feature type="region of interest" description="Disordered" evidence="19">
    <location>
        <begin position="86"/>
        <end position="110"/>
    </location>
</feature>
<evidence type="ECO:0000256" key="10">
    <source>
        <dbReference type="ARBA" id="ARBA00051323"/>
    </source>
</evidence>
<dbReference type="FunFam" id="1.20.1740.10:FF:000015">
    <property type="entry name" value="B(0,+)-type amino acid transporter 1"/>
    <property type="match status" value="1"/>
</dbReference>
<dbReference type="PANTHER" id="PTHR11785:SF512">
    <property type="entry name" value="SOBREMESA, ISOFORM B"/>
    <property type="match status" value="1"/>
</dbReference>
<reference evidence="21" key="1">
    <citation type="journal article" date="2023" name="G3 (Bethesda)">
        <title>Whole genome assembly and annotation of the endangered Caribbean coral Acropora cervicornis.</title>
        <authorList>
            <person name="Selwyn J.D."/>
            <person name="Vollmer S.V."/>
        </authorList>
    </citation>
    <scope>NUCLEOTIDE SEQUENCE</scope>
    <source>
        <strain evidence="21">K2</strain>
    </source>
</reference>
<dbReference type="AlphaFoldDB" id="A0AAD9UXG7"/>
<evidence type="ECO:0000256" key="20">
    <source>
        <dbReference type="SAM" id="Phobius"/>
    </source>
</evidence>
<comment type="subcellular location">
    <subcellularLocation>
        <location evidence="1">Apical cell membrane</location>
        <topology evidence="1">Multi-pass membrane protein</topology>
    </subcellularLocation>
</comment>
<evidence type="ECO:0000313" key="21">
    <source>
        <dbReference type="EMBL" id="KAK2553175.1"/>
    </source>
</evidence>
<reference evidence="21" key="2">
    <citation type="journal article" date="2023" name="Science">
        <title>Genomic signatures of disease resistance in endangered staghorn corals.</title>
        <authorList>
            <person name="Vollmer S.V."/>
            <person name="Selwyn J.D."/>
            <person name="Despard B.A."/>
            <person name="Roesel C.L."/>
        </authorList>
    </citation>
    <scope>NUCLEOTIDE SEQUENCE</scope>
    <source>
        <strain evidence="21">K2</strain>
    </source>
</reference>
<feature type="transmembrane region" description="Helical" evidence="20">
    <location>
        <begin position="432"/>
        <end position="449"/>
    </location>
</feature>
<evidence type="ECO:0000256" key="6">
    <source>
        <dbReference type="ARBA" id="ARBA00022692"/>
    </source>
</evidence>
<name>A0AAD9UXG7_ACRCE</name>
<comment type="catalytic activity">
    <reaction evidence="12">
        <text>L-histidine(out) + L-arginine(in) = L-histidine(in) + L-arginine(out)</text>
        <dbReference type="Rhea" id="RHEA:71063"/>
        <dbReference type="ChEBI" id="CHEBI:32682"/>
        <dbReference type="ChEBI" id="CHEBI:57595"/>
    </reaction>
    <physiologicalReaction direction="left-to-right" evidence="12">
        <dbReference type="Rhea" id="RHEA:71064"/>
    </physiologicalReaction>
</comment>
<evidence type="ECO:0000256" key="9">
    <source>
        <dbReference type="ARBA" id="ARBA00023157"/>
    </source>
</evidence>
<accession>A0AAD9UXG7</accession>
<keyword evidence="3" id="KW-0813">Transport</keyword>
<keyword evidence="9" id="KW-1015">Disulfide bond</keyword>
<evidence type="ECO:0000256" key="18">
    <source>
        <dbReference type="ARBA" id="ARBA00093193"/>
    </source>
</evidence>
<feature type="transmembrane region" description="Helical" evidence="20">
    <location>
        <begin position="461"/>
        <end position="482"/>
    </location>
</feature>
<dbReference type="GO" id="GO:0016324">
    <property type="term" value="C:apical plasma membrane"/>
    <property type="evidence" value="ECO:0007669"/>
    <property type="project" value="UniProtKB-SubCell"/>
</dbReference>
<evidence type="ECO:0000256" key="5">
    <source>
        <dbReference type="ARBA" id="ARBA00022553"/>
    </source>
</evidence>